<comment type="caution">
    <text evidence="2">The sequence shown here is derived from an EMBL/GenBank/DDBJ whole genome shotgun (WGS) entry which is preliminary data.</text>
</comment>
<proteinExistence type="predicted"/>
<gene>
    <name evidence="2" type="ORF">FC72_GL000010</name>
</gene>
<dbReference type="InterPro" id="IPR050620">
    <property type="entry name" value="Thioredoxin_H-type-like"/>
</dbReference>
<accession>A0A0R1JAT1</accession>
<dbReference type="PANTHER" id="PTHR10438">
    <property type="entry name" value="THIOREDOXIN"/>
    <property type="match status" value="1"/>
</dbReference>
<dbReference type="CDD" id="cd02947">
    <property type="entry name" value="TRX_family"/>
    <property type="match status" value="1"/>
</dbReference>
<dbReference type="AlphaFoldDB" id="A0A0R1JAT1"/>
<name>A0A0R1JAT1_9LACO</name>
<dbReference type="Gene3D" id="3.40.30.10">
    <property type="entry name" value="Glutaredoxin"/>
    <property type="match status" value="1"/>
</dbReference>
<protein>
    <submittedName>
        <fullName evidence="2">Thioredoxin</fullName>
    </submittedName>
</protein>
<dbReference type="EMBL" id="AZDG01000001">
    <property type="protein sequence ID" value="KRK65569.1"/>
    <property type="molecule type" value="Genomic_DNA"/>
</dbReference>
<dbReference type="Proteomes" id="UP000050929">
    <property type="component" value="Unassembled WGS sequence"/>
</dbReference>
<dbReference type="InterPro" id="IPR013766">
    <property type="entry name" value="Thioredoxin_domain"/>
</dbReference>
<evidence type="ECO:0000313" key="3">
    <source>
        <dbReference type="Proteomes" id="UP000050929"/>
    </source>
</evidence>
<dbReference type="PANTHER" id="PTHR10438:SF468">
    <property type="entry name" value="THIOREDOXIN-1-RELATED"/>
    <property type="match status" value="1"/>
</dbReference>
<dbReference type="STRING" id="1423811.FC72_GL000010"/>
<evidence type="ECO:0000313" key="2">
    <source>
        <dbReference type="EMBL" id="KRK65569.1"/>
    </source>
</evidence>
<dbReference type="InterPro" id="IPR036249">
    <property type="entry name" value="Thioredoxin-like_sf"/>
</dbReference>
<reference evidence="2 3" key="1">
    <citation type="journal article" date="2015" name="Genome Announc.">
        <title>Expanding the biotechnology potential of lactobacilli through comparative genomics of 213 strains and associated genera.</title>
        <authorList>
            <person name="Sun Z."/>
            <person name="Harris H.M."/>
            <person name="McCann A."/>
            <person name="Guo C."/>
            <person name="Argimon S."/>
            <person name="Zhang W."/>
            <person name="Yang X."/>
            <person name="Jeffery I.B."/>
            <person name="Cooney J.C."/>
            <person name="Kagawa T.F."/>
            <person name="Liu W."/>
            <person name="Song Y."/>
            <person name="Salvetti E."/>
            <person name="Wrobel A."/>
            <person name="Rasinkangas P."/>
            <person name="Parkhill J."/>
            <person name="Rea M.C."/>
            <person name="O'Sullivan O."/>
            <person name="Ritari J."/>
            <person name="Douillard F.P."/>
            <person name="Paul Ross R."/>
            <person name="Yang R."/>
            <person name="Briner A.E."/>
            <person name="Felis G.E."/>
            <person name="de Vos W.M."/>
            <person name="Barrangou R."/>
            <person name="Klaenhammer T.R."/>
            <person name="Caufield P.W."/>
            <person name="Cui Y."/>
            <person name="Zhang H."/>
            <person name="O'Toole P.W."/>
        </authorList>
    </citation>
    <scope>NUCLEOTIDE SEQUENCE [LARGE SCALE GENOMIC DNA]</scope>
    <source>
        <strain evidence="2 3">DSM 20183</strain>
    </source>
</reference>
<dbReference type="PROSITE" id="PS51352">
    <property type="entry name" value="THIOREDOXIN_2"/>
    <property type="match status" value="1"/>
</dbReference>
<dbReference type="PATRIC" id="fig|1423811.3.peg.10"/>
<keyword evidence="3" id="KW-1185">Reference proteome</keyword>
<sequence>MNDMKEFEDYGIKDWHEVTKEGKFILFFHADWCPDCKFIEPKLPELEKEYSDFNWISFNRDNNMDIARELDIMGIPSFVIIENGQEIGRLVNKDRKTKEEVETFIDSVINK</sequence>
<dbReference type="Pfam" id="PF00085">
    <property type="entry name" value="Thioredoxin"/>
    <property type="match status" value="1"/>
</dbReference>
<feature type="domain" description="Thioredoxin" evidence="1">
    <location>
        <begin position="1"/>
        <end position="110"/>
    </location>
</feature>
<dbReference type="SUPFAM" id="SSF52833">
    <property type="entry name" value="Thioredoxin-like"/>
    <property type="match status" value="1"/>
</dbReference>
<organism evidence="2 3">
    <name type="scientific">Companilactobacillus tucceti DSM 20183</name>
    <dbReference type="NCBI Taxonomy" id="1423811"/>
    <lineage>
        <taxon>Bacteria</taxon>
        <taxon>Bacillati</taxon>
        <taxon>Bacillota</taxon>
        <taxon>Bacilli</taxon>
        <taxon>Lactobacillales</taxon>
        <taxon>Lactobacillaceae</taxon>
        <taxon>Companilactobacillus</taxon>
    </lineage>
</organism>
<evidence type="ECO:0000259" key="1">
    <source>
        <dbReference type="PROSITE" id="PS51352"/>
    </source>
</evidence>